<organism evidence="4 5">
    <name type="scientific">Flavonifractor plautii</name>
    <name type="common">Fusobacterium plautii</name>
    <dbReference type="NCBI Taxonomy" id="292800"/>
    <lineage>
        <taxon>Bacteria</taxon>
        <taxon>Bacillati</taxon>
        <taxon>Bacillota</taxon>
        <taxon>Clostridia</taxon>
        <taxon>Eubacteriales</taxon>
        <taxon>Oscillospiraceae</taxon>
        <taxon>Flavonifractor</taxon>
    </lineage>
</organism>
<dbReference type="InterPro" id="IPR012340">
    <property type="entry name" value="NA-bd_OB-fold"/>
</dbReference>
<reference evidence="4 5" key="1">
    <citation type="journal article" date="2019" name="Nat. Med.">
        <title>A library of human gut bacterial isolates paired with longitudinal multiomics data enables mechanistic microbiome research.</title>
        <authorList>
            <person name="Poyet M."/>
            <person name="Groussin M."/>
            <person name="Gibbons S.M."/>
            <person name="Avila-Pacheco J."/>
            <person name="Jiang X."/>
            <person name="Kearney S.M."/>
            <person name="Perrotta A.R."/>
            <person name="Berdy B."/>
            <person name="Zhao S."/>
            <person name="Lieberman T.D."/>
            <person name="Swanson P.K."/>
            <person name="Smith M."/>
            <person name="Roesemann S."/>
            <person name="Alexander J.E."/>
            <person name="Rich S.A."/>
            <person name="Livny J."/>
            <person name="Vlamakis H."/>
            <person name="Clish C."/>
            <person name="Bullock K."/>
            <person name="Deik A."/>
            <person name="Scott J."/>
            <person name="Pierce K.A."/>
            <person name="Xavier R.J."/>
            <person name="Alm E.J."/>
        </authorList>
    </citation>
    <scope>NUCLEOTIDE SEQUENCE [LARGE SCALE GENOMIC DNA]</scope>
    <source>
        <strain evidence="4 5">BIOML-A5</strain>
    </source>
</reference>
<protein>
    <submittedName>
        <fullName evidence="4">Single-stranded DNA-binding protein</fullName>
    </submittedName>
</protein>
<evidence type="ECO:0000256" key="1">
    <source>
        <dbReference type="ARBA" id="ARBA00023125"/>
    </source>
</evidence>
<evidence type="ECO:0000256" key="3">
    <source>
        <dbReference type="SAM" id="MobiDB-lite"/>
    </source>
</evidence>
<accession>A0A6I2RH64</accession>
<dbReference type="Proteomes" id="UP000429811">
    <property type="component" value="Unassembled WGS sequence"/>
</dbReference>
<feature type="region of interest" description="Disordered" evidence="3">
    <location>
        <begin position="110"/>
        <end position="148"/>
    </location>
</feature>
<evidence type="ECO:0000313" key="5">
    <source>
        <dbReference type="Proteomes" id="UP000429811"/>
    </source>
</evidence>
<dbReference type="SUPFAM" id="SSF50249">
    <property type="entry name" value="Nucleic acid-binding proteins"/>
    <property type="match status" value="1"/>
</dbReference>
<name>A0A6I2RH64_FLAPL</name>
<dbReference type="InterPro" id="IPR000424">
    <property type="entry name" value="Primosome_PriB/ssb"/>
</dbReference>
<evidence type="ECO:0000256" key="2">
    <source>
        <dbReference type="PROSITE-ProRule" id="PRU00252"/>
    </source>
</evidence>
<dbReference type="Gene3D" id="2.40.50.140">
    <property type="entry name" value="Nucleic acid-binding proteins"/>
    <property type="match status" value="1"/>
</dbReference>
<sequence>MAREAERSAMSELRSSGWVARDLEFKRSQKGSLYVRFTLVEHLGYGEASRKQYYEVWAWNEVAQSLLDQRIGKGSRIRVQGFLELVDYMHKDGKTRDKKLKLRLREWRPWEPGKYTGPPMLGETEDPQVCQSPGPVPVVDGEREPLPE</sequence>
<comment type="caution">
    <text evidence="4">The sequence shown here is derived from an EMBL/GenBank/DDBJ whole genome shotgun (WGS) entry which is preliminary data.</text>
</comment>
<dbReference type="GO" id="GO:0003697">
    <property type="term" value="F:single-stranded DNA binding"/>
    <property type="evidence" value="ECO:0007669"/>
    <property type="project" value="InterPro"/>
</dbReference>
<keyword evidence="1 2" id="KW-0238">DNA-binding</keyword>
<dbReference type="PROSITE" id="PS50935">
    <property type="entry name" value="SSB"/>
    <property type="match status" value="1"/>
</dbReference>
<dbReference type="AlphaFoldDB" id="A0A6I2RH64"/>
<gene>
    <name evidence="4" type="ORF">GKE90_07300</name>
</gene>
<evidence type="ECO:0000313" key="4">
    <source>
        <dbReference type="EMBL" id="MSB48507.1"/>
    </source>
</evidence>
<dbReference type="EMBL" id="WKPO01000008">
    <property type="protein sequence ID" value="MSB48507.1"/>
    <property type="molecule type" value="Genomic_DNA"/>
</dbReference>
<dbReference type="Pfam" id="PF00436">
    <property type="entry name" value="SSB"/>
    <property type="match status" value="1"/>
</dbReference>
<proteinExistence type="predicted"/>